<sequence>MQLKICFIAPANSVHIQKWSLWFKKHNHEVFVISLMNPDIDFGVKVYALESKIKASDSDWYKLKYLFHVFEVRKIVKELNPDIINVHYATSYGALAALSGIHNYVLSVWGSDVYEFPNKSILHKLLVKFSLWRARCLFSTSKAMAEVASKYTNKKFAITPFGVDMNLFSNKKRNRQDNNFIVGTVKTLSPQYGIATMLEAIAKVKHDHPEIPLKVRIAGSGSHEEDYHALAHRLGLDECLTWLGFISQDKAAFEWANFDCAIIPSESESFGVSAVEAQASGLPVIISDVPGLMEATDPGNTSVVVPRGNVNLLAEAIWQMYVSKDIRLKMGMNGRIFVREHYEVDNCFSLIESRFMEIANYR</sequence>
<reference evidence="3" key="1">
    <citation type="submission" date="2019-04" db="EMBL/GenBank/DDBJ databases">
        <title>Evolution of Biomass-Degrading Anaerobic Consortia Revealed by Metagenomics.</title>
        <authorList>
            <person name="Peng X."/>
        </authorList>
    </citation>
    <scope>NUCLEOTIDE SEQUENCE</scope>
    <source>
        <strain evidence="3">SIG242</strain>
    </source>
</reference>
<dbReference type="AlphaFoldDB" id="A0A927WJ09"/>
<accession>A0A927WJ09</accession>
<feature type="domain" description="Glycosyltransferase subfamily 4-like N-terminal" evidence="2">
    <location>
        <begin position="4"/>
        <end position="141"/>
    </location>
</feature>
<dbReference type="Pfam" id="PF00534">
    <property type="entry name" value="Glycos_transf_1"/>
    <property type="match status" value="1"/>
</dbReference>
<dbReference type="RefSeq" id="WP_303669771.1">
    <property type="nucleotide sequence ID" value="NZ_SVCA01000008.1"/>
</dbReference>
<dbReference type="Proteomes" id="UP000772151">
    <property type="component" value="Unassembled WGS sequence"/>
</dbReference>
<dbReference type="PANTHER" id="PTHR45947:SF3">
    <property type="entry name" value="SULFOQUINOVOSYL TRANSFERASE SQD2"/>
    <property type="match status" value="1"/>
</dbReference>
<name>A0A927WJ09_SELRU</name>
<organism evidence="3 4">
    <name type="scientific">Selenomonas ruminantium</name>
    <dbReference type="NCBI Taxonomy" id="971"/>
    <lineage>
        <taxon>Bacteria</taxon>
        <taxon>Bacillati</taxon>
        <taxon>Bacillota</taxon>
        <taxon>Negativicutes</taxon>
        <taxon>Selenomonadales</taxon>
        <taxon>Selenomonadaceae</taxon>
        <taxon>Selenomonas</taxon>
    </lineage>
</organism>
<dbReference type="GO" id="GO:0016758">
    <property type="term" value="F:hexosyltransferase activity"/>
    <property type="evidence" value="ECO:0007669"/>
    <property type="project" value="TreeGrafter"/>
</dbReference>
<dbReference type="Pfam" id="PF13477">
    <property type="entry name" value="Glyco_trans_4_2"/>
    <property type="match status" value="1"/>
</dbReference>
<dbReference type="InterPro" id="IPR028098">
    <property type="entry name" value="Glyco_trans_4-like_N"/>
</dbReference>
<feature type="domain" description="Glycosyl transferase family 1" evidence="1">
    <location>
        <begin position="171"/>
        <end position="335"/>
    </location>
</feature>
<evidence type="ECO:0000259" key="2">
    <source>
        <dbReference type="Pfam" id="PF13477"/>
    </source>
</evidence>
<evidence type="ECO:0000313" key="4">
    <source>
        <dbReference type="Proteomes" id="UP000772151"/>
    </source>
</evidence>
<dbReference type="InterPro" id="IPR050194">
    <property type="entry name" value="Glycosyltransferase_grp1"/>
</dbReference>
<dbReference type="InterPro" id="IPR001296">
    <property type="entry name" value="Glyco_trans_1"/>
</dbReference>
<proteinExistence type="predicted"/>
<protein>
    <submittedName>
        <fullName evidence="3">Glycosyltransferase family 4 protein</fullName>
    </submittedName>
</protein>
<dbReference type="Gene3D" id="3.40.50.2000">
    <property type="entry name" value="Glycogen Phosphorylase B"/>
    <property type="match status" value="2"/>
</dbReference>
<gene>
    <name evidence="3" type="ORF">E7203_09460</name>
</gene>
<evidence type="ECO:0000259" key="1">
    <source>
        <dbReference type="Pfam" id="PF00534"/>
    </source>
</evidence>
<dbReference type="EMBL" id="SVCA01000008">
    <property type="protein sequence ID" value="MBE6085656.1"/>
    <property type="molecule type" value="Genomic_DNA"/>
</dbReference>
<evidence type="ECO:0000313" key="3">
    <source>
        <dbReference type="EMBL" id="MBE6085656.1"/>
    </source>
</evidence>
<dbReference type="SUPFAM" id="SSF53756">
    <property type="entry name" value="UDP-Glycosyltransferase/glycogen phosphorylase"/>
    <property type="match status" value="1"/>
</dbReference>
<dbReference type="PANTHER" id="PTHR45947">
    <property type="entry name" value="SULFOQUINOVOSYL TRANSFERASE SQD2"/>
    <property type="match status" value="1"/>
</dbReference>
<comment type="caution">
    <text evidence="3">The sequence shown here is derived from an EMBL/GenBank/DDBJ whole genome shotgun (WGS) entry which is preliminary data.</text>
</comment>